<feature type="transmembrane region" description="Helical" evidence="1">
    <location>
        <begin position="12"/>
        <end position="34"/>
    </location>
</feature>
<feature type="transmembrane region" description="Helical" evidence="1">
    <location>
        <begin position="84"/>
        <end position="102"/>
    </location>
</feature>
<dbReference type="AlphaFoldDB" id="A0A0G1RLS3"/>
<feature type="transmembrane region" description="Helical" evidence="1">
    <location>
        <begin position="142"/>
        <end position="165"/>
    </location>
</feature>
<evidence type="ECO:0000313" key="3">
    <source>
        <dbReference type="Proteomes" id="UP000034705"/>
    </source>
</evidence>
<proteinExistence type="predicted"/>
<accession>A0A0G1RLS3</accession>
<reference evidence="2 3" key="1">
    <citation type="journal article" date="2015" name="Nature">
        <title>rRNA introns, odd ribosomes, and small enigmatic genomes across a large radiation of phyla.</title>
        <authorList>
            <person name="Brown C.T."/>
            <person name="Hug L.A."/>
            <person name="Thomas B.C."/>
            <person name="Sharon I."/>
            <person name="Castelle C.J."/>
            <person name="Singh A."/>
            <person name="Wilkins M.J."/>
            <person name="Williams K.H."/>
            <person name="Banfield J.F."/>
        </authorList>
    </citation>
    <scope>NUCLEOTIDE SEQUENCE [LARGE SCALE GENOMIC DNA]</scope>
</reference>
<keyword evidence="1" id="KW-0812">Transmembrane</keyword>
<dbReference type="EMBL" id="LCMG01000032">
    <property type="protein sequence ID" value="KKU30923.1"/>
    <property type="molecule type" value="Genomic_DNA"/>
</dbReference>
<gene>
    <name evidence="2" type="ORF">UX45_C0032G0017</name>
</gene>
<evidence type="ECO:0000256" key="1">
    <source>
        <dbReference type="SAM" id="Phobius"/>
    </source>
</evidence>
<organism evidence="2 3">
    <name type="scientific">Candidatus Uhrbacteria bacterium GW2011_GWF2_46_218</name>
    <dbReference type="NCBI Taxonomy" id="1619001"/>
    <lineage>
        <taxon>Bacteria</taxon>
        <taxon>Candidatus Uhriibacteriota</taxon>
    </lineage>
</organism>
<comment type="caution">
    <text evidence="2">The sequence shown here is derived from an EMBL/GenBank/DDBJ whole genome shotgun (WGS) entry which is preliminary data.</text>
</comment>
<dbReference type="Proteomes" id="UP000034705">
    <property type="component" value="Unassembled WGS sequence"/>
</dbReference>
<keyword evidence="1" id="KW-1133">Transmembrane helix</keyword>
<keyword evidence="1" id="KW-0472">Membrane</keyword>
<feature type="transmembrane region" description="Helical" evidence="1">
    <location>
        <begin position="46"/>
        <end position="72"/>
    </location>
</feature>
<protein>
    <submittedName>
        <fullName evidence="2">[Fe] hydrogenase, HymD subunit</fullName>
    </submittedName>
</protein>
<sequence>MQRNVLVLARDFVQGRVATFSLILALSIAIPSVIHSQYVTGPIVNALLIIATILLGPFEAVLIGLIPSTVALSVGLLPLPLAPMVPFIMIGNALFIACVSFLRARSYPLAITVAALVKFAFLYGAVTLLMKTFLATPLVSALSVMMGYPQFVTALIGGVIAYLFLKGIRKYE</sequence>
<evidence type="ECO:0000313" key="2">
    <source>
        <dbReference type="EMBL" id="KKU30923.1"/>
    </source>
</evidence>
<feature type="transmembrane region" description="Helical" evidence="1">
    <location>
        <begin position="109"/>
        <end position="130"/>
    </location>
</feature>
<name>A0A0G1RLS3_9BACT</name>